<dbReference type="Proteomes" id="UP000702209">
    <property type="component" value="Unassembled WGS sequence"/>
</dbReference>
<comment type="caution">
    <text evidence="2">The sequence shown here is derived from an EMBL/GenBank/DDBJ whole genome shotgun (WGS) entry which is preliminary data.</text>
</comment>
<keyword evidence="1" id="KW-0472">Membrane</keyword>
<sequence length="117" mass="12196">MDRRPIIVSAGAGIVVLAVAGLLDRLLLGVFVCAGMALGYVNAWLTQVAVAWISHDPGSGKQRLAATSGVRLFGVTALALVVSVLTRPDGFGILFGLVAFQITLLLRVAMPVLRGAR</sequence>
<reference evidence="2 3" key="1">
    <citation type="submission" date="2020-10" db="EMBL/GenBank/DDBJ databases">
        <title>Identification of Nocardia species via Next-generation sequencing and recognition of intraspecies genetic diversity.</title>
        <authorList>
            <person name="Li P."/>
            <person name="Li P."/>
            <person name="Lu B."/>
        </authorList>
    </citation>
    <scope>NUCLEOTIDE SEQUENCE [LARGE SCALE GENOMIC DNA]</scope>
    <source>
        <strain evidence="2 3">BJ06-0157</strain>
    </source>
</reference>
<feature type="transmembrane region" description="Helical" evidence="1">
    <location>
        <begin position="29"/>
        <end position="52"/>
    </location>
</feature>
<name>A0ABS0CWH5_9NOCA</name>
<organism evidence="2 3">
    <name type="scientific">Nocardia amamiensis</name>
    <dbReference type="NCBI Taxonomy" id="404578"/>
    <lineage>
        <taxon>Bacteria</taxon>
        <taxon>Bacillati</taxon>
        <taxon>Actinomycetota</taxon>
        <taxon>Actinomycetes</taxon>
        <taxon>Mycobacteriales</taxon>
        <taxon>Nocardiaceae</taxon>
        <taxon>Nocardia</taxon>
    </lineage>
</organism>
<proteinExistence type="predicted"/>
<gene>
    <name evidence="2" type="ORF">IU459_25890</name>
</gene>
<dbReference type="EMBL" id="JADLQX010000022">
    <property type="protein sequence ID" value="MBF6300951.1"/>
    <property type="molecule type" value="Genomic_DNA"/>
</dbReference>
<evidence type="ECO:0000313" key="3">
    <source>
        <dbReference type="Proteomes" id="UP000702209"/>
    </source>
</evidence>
<protein>
    <recommendedName>
        <fullName evidence="4">ATP synthase subunit I</fullName>
    </recommendedName>
</protein>
<accession>A0ABS0CWH5</accession>
<evidence type="ECO:0000313" key="2">
    <source>
        <dbReference type="EMBL" id="MBF6300951.1"/>
    </source>
</evidence>
<feature type="transmembrane region" description="Helical" evidence="1">
    <location>
        <begin position="64"/>
        <end position="85"/>
    </location>
</feature>
<evidence type="ECO:0000256" key="1">
    <source>
        <dbReference type="SAM" id="Phobius"/>
    </source>
</evidence>
<feature type="transmembrane region" description="Helical" evidence="1">
    <location>
        <begin position="91"/>
        <end position="113"/>
    </location>
</feature>
<keyword evidence="1" id="KW-1133">Transmembrane helix</keyword>
<dbReference type="RefSeq" id="WP_195132174.1">
    <property type="nucleotide sequence ID" value="NZ_JADLQX010000022.1"/>
</dbReference>
<evidence type="ECO:0008006" key="4">
    <source>
        <dbReference type="Google" id="ProtNLM"/>
    </source>
</evidence>
<keyword evidence="3" id="KW-1185">Reference proteome</keyword>
<keyword evidence="1" id="KW-0812">Transmembrane</keyword>
<feature type="transmembrane region" description="Helical" evidence="1">
    <location>
        <begin position="7"/>
        <end position="23"/>
    </location>
</feature>